<dbReference type="GO" id="GO:0016787">
    <property type="term" value="F:hydrolase activity"/>
    <property type="evidence" value="ECO:0007669"/>
    <property type="project" value="UniProtKB-KW"/>
</dbReference>
<dbReference type="InterPro" id="IPR036185">
    <property type="entry name" value="DNA_heli_DnaB-like_N_sf"/>
</dbReference>
<sequence length="558" mass="61487">MKIEPLRVPNRSTTGAITENTGEYRNGSRPTGTNQPFDGEAERAVLGSLLIDGRIETAQRVFGRLSPRDFHDDGNRLIFTAMCDLAVDGKPVDVVLLALRLKSQNRFDRVGGASYIARLSNAVPSAAMVDHYADTVSKHAQSRRLIESLQRAIQDAQASPDDLTGIAASLRANLDQVVAANPDGEWERLLSAYGIDPPWTSAELATADIVTTYLVENVLVANQSCVIAGGSKGMKTTSGIDLALSLATARKFLGRFWIPDPKRVLFLSAESGAGTIQETALRIAKWKELDLATEANMRWGFWVPKARNAEMLKILGKQLDESRAEVCIIDPLYQVLAGEDQNNLSLNGQQITIVTDLCLSRGCTPVLIDHVKKSSENARSYQPLELNDVTGAGKAENFRQWLLLSRRERFEPDHPIHRLWMTVGGSAGHCGAYAIDIDESRDEDGSRTFAVEVSSASQAREHDRAEQERQRANAQAKKDAERIRLSVSKIRKALPVDEHWSKNQIKNATGLNTGQVSSAIAHLLDQGEIQTGRYKNETGPWFEGVKWTENATHLRSTK</sequence>
<feature type="compositionally biased region" description="Basic and acidic residues" evidence="4">
    <location>
        <begin position="459"/>
        <end position="480"/>
    </location>
</feature>
<evidence type="ECO:0000313" key="7">
    <source>
        <dbReference type="Proteomes" id="UP000318081"/>
    </source>
</evidence>
<gene>
    <name evidence="6" type="primary">dnaB_3</name>
    <name evidence="6" type="ORF">TBK1r_75680</name>
</gene>
<dbReference type="Gene3D" id="1.10.860.10">
    <property type="entry name" value="DNAb Helicase, Chain A"/>
    <property type="match status" value="1"/>
</dbReference>
<dbReference type="InterPro" id="IPR007693">
    <property type="entry name" value="DNA_helicase_DnaB-like_N"/>
</dbReference>
<feature type="region of interest" description="Disordered" evidence="4">
    <location>
        <begin position="1"/>
        <end position="38"/>
    </location>
</feature>
<dbReference type="EMBL" id="CP036432">
    <property type="protein sequence ID" value="QDV88534.1"/>
    <property type="molecule type" value="Genomic_DNA"/>
</dbReference>
<dbReference type="InterPro" id="IPR016136">
    <property type="entry name" value="DNA_helicase_N/primase_C"/>
</dbReference>
<dbReference type="PANTHER" id="PTHR30153">
    <property type="entry name" value="REPLICATIVE DNA HELICASE DNAB"/>
    <property type="match status" value="1"/>
</dbReference>
<dbReference type="EC" id="3.6.4.12" evidence="6"/>
<evidence type="ECO:0000256" key="4">
    <source>
        <dbReference type="SAM" id="MobiDB-lite"/>
    </source>
</evidence>
<evidence type="ECO:0000256" key="1">
    <source>
        <dbReference type="ARBA" id="ARBA00022515"/>
    </source>
</evidence>
<dbReference type="SUPFAM" id="SSF52540">
    <property type="entry name" value="P-loop containing nucleoside triphosphate hydrolases"/>
    <property type="match status" value="1"/>
</dbReference>
<dbReference type="RefSeq" id="WP_419580732.1">
    <property type="nucleotide sequence ID" value="NZ_CP036432.1"/>
</dbReference>
<feature type="region of interest" description="Disordered" evidence="4">
    <location>
        <begin position="453"/>
        <end position="480"/>
    </location>
</feature>
<dbReference type="Pfam" id="PF00772">
    <property type="entry name" value="DnaB"/>
    <property type="match status" value="1"/>
</dbReference>
<proteinExistence type="predicted"/>
<dbReference type="Pfam" id="PF13481">
    <property type="entry name" value="AAA_25"/>
    <property type="match status" value="1"/>
</dbReference>
<reference evidence="6 7" key="1">
    <citation type="submission" date="2019-02" db="EMBL/GenBank/DDBJ databases">
        <title>Deep-cultivation of Planctomycetes and their phenomic and genomic characterization uncovers novel biology.</title>
        <authorList>
            <person name="Wiegand S."/>
            <person name="Jogler M."/>
            <person name="Boedeker C."/>
            <person name="Pinto D."/>
            <person name="Vollmers J."/>
            <person name="Rivas-Marin E."/>
            <person name="Kohn T."/>
            <person name="Peeters S.H."/>
            <person name="Heuer A."/>
            <person name="Rast P."/>
            <person name="Oberbeckmann S."/>
            <person name="Bunk B."/>
            <person name="Jeske O."/>
            <person name="Meyerdierks A."/>
            <person name="Storesund J.E."/>
            <person name="Kallscheuer N."/>
            <person name="Luecker S."/>
            <person name="Lage O.M."/>
            <person name="Pohl T."/>
            <person name="Merkel B.J."/>
            <person name="Hornburger P."/>
            <person name="Mueller R.-W."/>
            <person name="Bruemmer F."/>
            <person name="Labrenz M."/>
            <person name="Spormann A.M."/>
            <person name="Op den Camp H."/>
            <person name="Overmann J."/>
            <person name="Amann R."/>
            <person name="Jetten M.S.M."/>
            <person name="Mascher T."/>
            <person name="Medema M.H."/>
            <person name="Devos D.P."/>
            <person name="Kaster A.-K."/>
            <person name="Ovreas L."/>
            <person name="Rohde M."/>
            <person name="Galperin M.Y."/>
            <person name="Jogler C."/>
        </authorList>
    </citation>
    <scope>NUCLEOTIDE SEQUENCE [LARGE SCALE GENOMIC DNA]</scope>
    <source>
        <strain evidence="6 7">TBK1r</strain>
    </source>
</reference>
<evidence type="ECO:0000259" key="5">
    <source>
        <dbReference type="Pfam" id="PF00772"/>
    </source>
</evidence>
<accession>A0ABX5Y2P3</accession>
<feature type="domain" description="DNA helicase DnaB-like N-terminal" evidence="5">
    <location>
        <begin position="35"/>
        <end position="137"/>
    </location>
</feature>
<keyword evidence="1" id="KW-0639">Primosome</keyword>
<dbReference type="PANTHER" id="PTHR30153:SF2">
    <property type="entry name" value="REPLICATIVE DNA HELICASE"/>
    <property type="match status" value="1"/>
</dbReference>
<dbReference type="Proteomes" id="UP000318081">
    <property type="component" value="Chromosome"/>
</dbReference>
<keyword evidence="3" id="KW-0238">DNA-binding</keyword>
<protein>
    <submittedName>
        <fullName evidence="6">Replicative DNA helicase</fullName>
        <ecNumber evidence="6">3.6.4.12</ecNumber>
    </submittedName>
</protein>
<keyword evidence="6" id="KW-0067">ATP-binding</keyword>
<keyword evidence="6" id="KW-0547">Nucleotide-binding</keyword>
<evidence type="ECO:0000256" key="3">
    <source>
        <dbReference type="ARBA" id="ARBA00023125"/>
    </source>
</evidence>
<evidence type="ECO:0000313" key="6">
    <source>
        <dbReference type="EMBL" id="QDV88534.1"/>
    </source>
</evidence>
<keyword evidence="6" id="KW-0378">Hydrolase</keyword>
<dbReference type="Gene3D" id="3.40.50.300">
    <property type="entry name" value="P-loop containing nucleotide triphosphate hydrolases"/>
    <property type="match status" value="1"/>
</dbReference>
<organism evidence="6 7">
    <name type="scientific">Stieleria magnilauensis</name>
    <dbReference type="NCBI Taxonomy" id="2527963"/>
    <lineage>
        <taxon>Bacteria</taxon>
        <taxon>Pseudomonadati</taxon>
        <taxon>Planctomycetota</taxon>
        <taxon>Planctomycetia</taxon>
        <taxon>Pirellulales</taxon>
        <taxon>Pirellulaceae</taxon>
        <taxon>Stieleria</taxon>
    </lineage>
</organism>
<name>A0ABX5Y2P3_9BACT</name>
<evidence type="ECO:0000256" key="2">
    <source>
        <dbReference type="ARBA" id="ARBA00022705"/>
    </source>
</evidence>
<dbReference type="SUPFAM" id="SSF48024">
    <property type="entry name" value="N-terminal domain of DnaB helicase"/>
    <property type="match status" value="1"/>
</dbReference>
<dbReference type="InterPro" id="IPR027417">
    <property type="entry name" value="P-loop_NTPase"/>
</dbReference>
<dbReference type="GO" id="GO:0003678">
    <property type="term" value="F:DNA helicase activity"/>
    <property type="evidence" value="ECO:0007669"/>
    <property type="project" value="UniProtKB-EC"/>
</dbReference>
<keyword evidence="6" id="KW-0347">Helicase</keyword>
<keyword evidence="2" id="KW-0235">DNA replication</keyword>
<keyword evidence="7" id="KW-1185">Reference proteome</keyword>
<feature type="compositionally biased region" description="Polar residues" evidence="4">
    <location>
        <begin position="10"/>
        <end position="36"/>
    </location>
</feature>